<dbReference type="InterPro" id="IPR023203">
    <property type="entry name" value="TTHA0068_sf"/>
</dbReference>
<evidence type="ECO:0008006" key="3">
    <source>
        <dbReference type="Google" id="ProtNLM"/>
    </source>
</evidence>
<dbReference type="Proteomes" id="UP000255326">
    <property type="component" value="Unassembled WGS sequence"/>
</dbReference>
<name>A0A370GC35_9BACI</name>
<keyword evidence="2" id="KW-1185">Reference proteome</keyword>
<dbReference type="InterPro" id="IPR005500">
    <property type="entry name" value="DUF309"/>
</dbReference>
<protein>
    <recommendedName>
        <fullName evidence="3">DUF309 domain-containing protein</fullName>
    </recommendedName>
</protein>
<evidence type="ECO:0000313" key="2">
    <source>
        <dbReference type="Proteomes" id="UP000255326"/>
    </source>
</evidence>
<comment type="caution">
    <text evidence="1">The sequence shown here is derived from an EMBL/GenBank/DDBJ whole genome shotgun (WGS) entry which is preliminary data.</text>
</comment>
<dbReference type="PANTHER" id="PTHR34796">
    <property type="entry name" value="EXPRESSED PROTEIN"/>
    <property type="match status" value="1"/>
</dbReference>
<dbReference type="AlphaFoldDB" id="A0A370GC35"/>
<reference evidence="1 2" key="1">
    <citation type="submission" date="2018-07" db="EMBL/GenBank/DDBJ databases">
        <title>Genomic Encyclopedia of Type Strains, Phase IV (KMG-IV): sequencing the most valuable type-strain genomes for metagenomic binning, comparative biology and taxonomic classification.</title>
        <authorList>
            <person name="Goeker M."/>
        </authorList>
    </citation>
    <scope>NUCLEOTIDE SEQUENCE [LARGE SCALE GENOMIC DNA]</scope>
    <source>
        <strain evidence="1 2">DSM 25281</strain>
    </source>
</reference>
<sequence length="174" mass="21070">MSYPREYIDYLVQFHACRDYFECHEILEEYWKDREGRRKDSIWLPFIQLAVAQYHHRRNNWPGARKMMSKAIKGFEGRSKMVSDLGLNDDEFFQLLSISLSKIDQREEYESMELPIKDPDLMKICRQECKKHQYSWQKSDLTNHALIHRHRTRDRSEVIHARNNALLKKNIDPK</sequence>
<proteinExistence type="predicted"/>
<dbReference type="Gene3D" id="1.10.3450.10">
    <property type="entry name" value="TTHA0068-like"/>
    <property type="match status" value="1"/>
</dbReference>
<organism evidence="1 2">
    <name type="scientific">Falsibacillus pallidus</name>
    <dbReference type="NCBI Taxonomy" id="493781"/>
    <lineage>
        <taxon>Bacteria</taxon>
        <taxon>Bacillati</taxon>
        <taxon>Bacillota</taxon>
        <taxon>Bacilli</taxon>
        <taxon>Bacillales</taxon>
        <taxon>Bacillaceae</taxon>
        <taxon>Falsibacillus</taxon>
    </lineage>
</organism>
<dbReference type="EMBL" id="QQAY01000009">
    <property type="protein sequence ID" value="RDI41281.1"/>
    <property type="molecule type" value="Genomic_DNA"/>
</dbReference>
<dbReference type="Pfam" id="PF03745">
    <property type="entry name" value="DUF309"/>
    <property type="match status" value="1"/>
</dbReference>
<evidence type="ECO:0000313" key="1">
    <source>
        <dbReference type="EMBL" id="RDI41281.1"/>
    </source>
</evidence>
<accession>A0A370GC35</accession>
<dbReference type="PANTHER" id="PTHR34796:SF1">
    <property type="entry name" value="EXPRESSED PROTEIN"/>
    <property type="match status" value="1"/>
</dbReference>
<dbReference type="OrthoDB" id="165483at2"/>
<dbReference type="SUPFAM" id="SSF140663">
    <property type="entry name" value="TTHA0068-like"/>
    <property type="match status" value="1"/>
</dbReference>
<gene>
    <name evidence="1" type="ORF">DFR59_109127</name>
</gene>
<dbReference type="RefSeq" id="WP_114746261.1">
    <property type="nucleotide sequence ID" value="NZ_QQAY01000009.1"/>
</dbReference>